<dbReference type="EMBL" id="JAUESC010000386">
    <property type="protein sequence ID" value="KAK0577356.1"/>
    <property type="molecule type" value="Genomic_DNA"/>
</dbReference>
<keyword evidence="3" id="KW-1185">Reference proteome</keyword>
<organism evidence="2 3">
    <name type="scientific">Acer saccharum</name>
    <name type="common">Sugar maple</name>
    <dbReference type="NCBI Taxonomy" id="4024"/>
    <lineage>
        <taxon>Eukaryota</taxon>
        <taxon>Viridiplantae</taxon>
        <taxon>Streptophyta</taxon>
        <taxon>Embryophyta</taxon>
        <taxon>Tracheophyta</taxon>
        <taxon>Spermatophyta</taxon>
        <taxon>Magnoliopsida</taxon>
        <taxon>eudicotyledons</taxon>
        <taxon>Gunneridae</taxon>
        <taxon>Pentapetalae</taxon>
        <taxon>rosids</taxon>
        <taxon>malvids</taxon>
        <taxon>Sapindales</taxon>
        <taxon>Sapindaceae</taxon>
        <taxon>Hippocastanoideae</taxon>
        <taxon>Acereae</taxon>
        <taxon>Acer</taxon>
    </lineage>
</organism>
<dbReference type="Proteomes" id="UP001168877">
    <property type="component" value="Unassembled WGS sequence"/>
</dbReference>
<sequence>MKKIENKEEEDANLSLEIEKREKEESDGVPVKEMKKVVGSSYCESDESTSKETQEEEVDEGIPEYVPEEAHGHEEEANLEEMNEPGSRATDEAAVETDDLANSAAIKGKQKVGEPSGLATLVSPKASPALSVDDTEVEVEDEDFAADLVSRVRHSGKRRASFSPSRPLPKVLRVVEFVDSSSGGEDTDDQMRRKGNGDQTEEANIPHRPHRDQNVDDVCPEDPLVPES</sequence>
<dbReference type="AlphaFoldDB" id="A0AA39RPA2"/>
<gene>
    <name evidence="2" type="ORF">LWI29_031868</name>
</gene>
<reference evidence="2" key="1">
    <citation type="journal article" date="2022" name="Plant J.">
        <title>Strategies of tolerance reflected in two North American maple genomes.</title>
        <authorList>
            <person name="McEvoy S.L."/>
            <person name="Sezen U.U."/>
            <person name="Trouern-Trend A."/>
            <person name="McMahon S.M."/>
            <person name="Schaberg P.G."/>
            <person name="Yang J."/>
            <person name="Wegrzyn J.L."/>
            <person name="Swenson N.G."/>
        </authorList>
    </citation>
    <scope>NUCLEOTIDE SEQUENCE</scope>
    <source>
        <strain evidence="2">NS2018</strain>
    </source>
</reference>
<evidence type="ECO:0000313" key="3">
    <source>
        <dbReference type="Proteomes" id="UP001168877"/>
    </source>
</evidence>
<proteinExistence type="predicted"/>
<feature type="compositionally biased region" description="Basic and acidic residues" evidence="1">
    <location>
        <begin position="17"/>
        <end position="36"/>
    </location>
</feature>
<name>A0AA39RPA2_ACESA</name>
<reference evidence="2" key="2">
    <citation type="submission" date="2023-06" db="EMBL/GenBank/DDBJ databases">
        <authorList>
            <person name="Swenson N.G."/>
            <person name="Wegrzyn J.L."/>
            <person name="Mcevoy S.L."/>
        </authorList>
    </citation>
    <scope>NUCLEOTIDE SEQUENCE</scope>
    <source>
        <strain evidence="2">NS2018</strain>
        <tissue evidence="2">Leaf</tissue>
    </source>
</reference>
<protein>
    <submittedName>
        <fullName evidence="2">Uncharacterized protein</fullName>
    </submittedName>
</protein>
<feature type="region of interest" description="Disordered" evidence="1">
    <location>
        <begin position="177"/>
        <end position="228"/>
    </location>
</feature>
<evidence type="ECO:0000256" key="1">
    <source>
        <dbReference type="SAM" id="MobiDB-lite"/>
    </source>
</evidence>
<feature type="region of interest" description="Disordered" evidence="1">
    <location>
        <begin position="1"/>
        <end position="139"/>
    </location>
</feature>
<accession>A0AA39RPA2</accession>
<comment type="caution">
    <text evidence="2">The sequence shown here is derived from an EMBL/GenBank/DDBJ whole genome shotgun (WGS) entry which is preliminary data.</text>
</comment>
<evidence type="ECO:0000313" key="2">
    <source>
        <dbReference type="EMBL" id="KAK0577356.1"/>
    </source>
</evidence>